<dbReference type="Gene3D" id="1.10.260.40">
    <property type="entry name" value="lambda repressor-like DNA-binding domains"/>
    <property type="match status" value="1"/>
</dbReference>
<reference evidence="4" key="1">
    <citation type="submission" date="2020-08" db="EMBL/GenBank/DDBJ databases">
        <title>Genome public.</title>
        <authorList>
            <person name="Liu C."/>
            <person name="Sun Q."/>
        </authorList>
    </citation>
    <scope>NUCLEOTIDE SEQUENCE</scope>
    <source>
        <strain evidence="4">NSJ-40</strain>
    </source>
</reference>
<dbReference type="SUPFAM" id="SSF47413">
    <property type="entry name" value="lambda repressor-like DNA-binding domains"/>
    <property type="match status" value="1"/>
</dbReference>
<organism evidence="4 5">
    <name type="scientific">Yeguia hominis</name>
    <dbReference type="NCBI Taxonomy" id="2763662"/>
    <lineage>
        <taxon>Bacteria</taxon>
        <taxon>Bacillati</taxon>
        <taxon>Bacillota</taxon>
        <taxon>Clostridia</taxon>
        <taxon>Eubacteriales</taxon>
        <taxon>Yeguiaceae</taxon>
        <taxon>Yeguia</taxon>
    </lineage>
</organism>
<feature type="transmembrane region" description="Helical" evidence="2">
    <location>
        <begin position="157"/>
        <end position="178"/>
    </location>
</feature>
<dbReference type="GO" id="GO:0003677">
    <property type="term" value="F:DNA binding"/>
    <property type="evidence" value="ECO:0007669"/>
    <property type="project" value="UniProtKB-KW"/>
</dbReference>
<dbReference type="PROSITE" id="PS50943">
    <property type="entry name" value="HTH_CROC1"/>
    <property type="match status" value="1"/>
</dbReference>
<evidence type="ECO:0000313" key="4">
    <source>
        <dbReference type="EMBL" id="MBC8534772.1"/>
    </source>
</evidence>
<feature type="domain" description="HTH cro/C1-type" evidence="3">
    <location>
        <begin position="9"/>
        <end position="63"/>
    </location>
</feature>
<dbReference type="InterPro" id="IPR010982">
    <property type="entry name" value="Lambda_DNA-bd_dom_sf"/>
</dbReference>
<keyword evidence="5" id="KW-1185">Reference proteome</keyword>
<feature type="transmembrane region" description="Helical" evidence="2">
    <location>
        <begin position="190"/>
        <end position="210"/>
    </location>
</feature>
<keyword evidence="2" id="KW-1133">Transmembrane helix</keyword>
<dbReference type="EMBL" id="JACRSN010000023">
    <property type="protein sequence ID" value="MBC8534772.1"/>
    <property type="molecule type" value="Genomic_DNA"/>
</dbReference>
<dbReference type="Pfam" id="PF01381">
    <property type="entry name" value="HTH_3"/>
    <property type="match status" value="1"/>
</dbReference>
<keyword evidence="2" id="KW-0472">Membrane</keyword>
<dbReference type="PANTHER" id="PTHR46558">
    <property type="entry name" value="TRACRIPTIONAL REGULATORY PROTEIN-RELATED-RELATED"/>
    <property type="match status" value="1"/>
</dbReference>
<evidence type="ECO:0000313" key="5">
    <source>
        <dbReference type="Proteomes" id="UP000651482"/>
    </source>
</evidence>
<dbReference type="CDD" id="cd00093">
    <property type="entry name" value="HTH_XRE"/>
    <property type="match status" value="1"/>
</dbReference>
<comment type="caution">
    <text evidence="4">The sequence shown here is derived from an EMBL/GenBank/DDBJ whole genome shotgun (WGS) entry which is preliminary data.</text>
</comment>
<dbReference type="SMART" id="SM00530">
    <property type="entry name" value="HTH_XRE"/>
    <property type="match status" value="1"/>
</dbReference>
<gene>
    <name evidence="4" type="ORF">IAG03_12415</name>
</gene>
<keyword evidence="1" id="KW-0238">DNA-binding</keyword>
<feature type="transmembrane region" description="Helical" evidence="2">
    <location>
        <begin position="79"/>
        <end position="98"/>
    </location>
</feature>
<name>A0A926DBE8_9FIRM</name>
<dbReference type="InterPro" id="IPR001387">
    <property type="entry name" value="Cro/C1-type_HTH"/>
</dbReference>
<protein>
    <submittedName>
        <fullName evidence="4">Helix-turn-helix transcriptional regulator</fullName>
    </submittedName>
</protein>
<dbReference type="PANTHER" id="PTHR46558:SF13">
    <property type="entry name" value="HTH-TYPE TRANSCRIPTIONAL REGULATOR IMMR"/>
    <property type="match status" value="1"/>
</dbReference>
<evidence type="ECO:0000256" key="1">
    <source>
        <dbReference type="ARBA" id="ARBA00023125"/>
    </source>
</evidence>
<accession>A0A926DBE8</accession>
<evidence type="ECO:0000256" key="2">
    <source>
        <dbReference type="SAM" id="Phobius"/>
    </source>
</evidence>
<sequence>MENRIGETLRNLRMRHNMSQETLAESLYVSRQAVSNWENGKTQPDADMLIRISSLFQVSLDEIISDGQSKGLVEKNQKGLIICGASTLLCIVHFVMALTGKINIIGVIVSVLLADIISLIMYFAFESSIKNNDFSMIAGYKKSESSNFPKITKQLRIMSLLVGIFALALNVLYVPIYFADRELHMKISMIYMLVFIVGVITFVITVNYKYKKSGQSQIL</sequence>
<dbReference type="RefSeq" id="WP_249320358.1">
    <property type="nucleotide sequence ID" value="NZ_JACRSN010000023.1"/>
</dbReference>
<proteinExistence type="predicted"/>
<dbReference type="Proteomes" id="UP000651482">
    <property type="component" value="Unassembled WGS sequence"/>
</dbReference>
<feature type="transmembrane region" description="Helical" evidence="2">
    <location>
        <begin position="104"/>
        <end position="125"/>
    </location>
</feature>
<evidence type="ECO:0000259" key="3">
    <source>
        <dbReference type="PROSITE" id="PS50943"/>
    </source>
</evidence>
<keyword evidence="2" id="KW-0812">Transmembrane</keyword>
<dbReference type="AlphaFoldDB" id="A0A926DBE8"/>